<comment type="caution">
    <text evidence="2">The sequence shown here is derived from an EMBL/GenBank/DDBJ whole genome shotgun (WGS) entry which is preliminary data.</text>
</comment>
<name>A0A8S9MQY8_BRACR</name>
<evidence type="ECO:0000313" key="2">
    <source>
        <dbReference type="EMBL" id="KAF3486345.1"/>
    </source>
</evidence>
<dbReference type="EMBL" id="QGKX02002183">
    <property type="protein sequence ID" value="KAF3486345.1"/>
    <property type="molecule type" value="Genomic_DNA"/>
</dbReference>
<feature type="region of interest" description="Disordered" evidence="1">
    <location>
        <begin position="1"/>
        <end position="27"/>
    </location>
</feature>
<evidence type="ECO:0000256" key="1">
    <source>
        <dbReference type="SAM" id="MobiDB-lite"/>
    </source>
</evidence>
<protein>
    <submittedName>
        <fullName evidence="2">Uncharacterized protein</fullName>
    </submittedName>
</protein>
<gene>
    <name evidence="2" type="ORF">F2Q69_00053765</name>
</gene>
<reference evidence="2" key="1">
    <citation type="submission" date="2019-12" db="EMBL/GenBank/DDBJ databases">
        <title>Genome sequencing and annotation of Brassica cretica.</title>
        <authorList>
            <person name="Studholme D.J."/>
            <person name="Sarris P."/>
        </authorList>
    </citation>
    <scope>NUCLEOTIDE SEQUENCE</scope>
    <source>
        <strain evidence="2">PFS-109/04</strain>
        <tissue evidence="2">Leaf</tissue>
    </source>
</reference>
<proteinExistence type="predicted"/>
<sequence length="93" mass="10556">MDNIDHLLRRVATPRKKKTPSTLKNMKGKRVTPDAVFNSQGDQETALSDSAKGFLREFKLLIKVIKEGPVKMSVGESKLRTLRSQLDLFDKAW</sequence>
<organism evidence="2 3">
    <name type="scientific">Brassica cretica</name>
    <name type="common">Mustard</name>
    <dbReference type="NCBI Taxonomy" id="69181"/>
    <lineage>
        <taxon>Eukaryota</taxon>
        <taxon>Viridiplantae</taxon>
        <taxon>Streptophyta</taxon>
        <taxon>Embryophyta</taxon>
        <taxon>Tracheophyta</taxon>
        <taxon>Spermatophyta</taxon>
        <taxon>Magnoliopsida</taxon>
        <taxon>eudicotyledons</taxon>
        <taxon>Gunneridae</taxon>
        <taxon>Pentapetalae</taxon>
        <taxon>rosids</taxon>
        <taxon>malvids</taxon>
        <taxon>Brassicales</taxon>
        <taxon>Brassicaceae</taxon>
        <taxon>Brassiceae</taxon>
        <taxon>Brassica</taxon>
    </lineage>
</organism>
<dbReference type="Proteomes" id="UP000712600">
    <property type="component" value="Unassembled WGS sequence"/>
</dbReference>
<accession>A0A8S9MQY8</accession>
<evidence type="ECO:0000313" key="3">
    <source>
        <dbReference type="Proteomes" id="UP000712600"/>
    </source>
</evidence>
<dbReference type="AlphaFoldDB" id="A0A8S9MQY8"/>